<dbReference type="InterPro" id="IPR051803">
    <property type="entry name" value="TA_system_RelE-like_toxin"/>
</dbReference>
<evidence type="ECO:0000256" key="1">
    <source>
        <dbReference type="ARBA" id="ARBA00006226"/>
    </source>
</evidence>
<proteinExistence type="inferred from homology"/>
<evidence type="ECO:0000313" key="4">
    <source>
        <dbReference type="Proteomes" id="UP000050384"/>
    </source>
</evidence>
<organism evidence="3 4">
    <name type="scientific">Pseudomonas syringae pv. spinaceae</name>
    <dbReference type="NCBI Taxonomy" id="264459"/>
    <lineage>
        <taxon>Bacteria</taxon>
        <taxon>Pseudomonadati</taxon>
        <taxon>Pseudomonadota</taxon>
        <taxon>Gammaproteobacteria</taxon>
        <taxon>Pseudomonadales</taxon>
        <taxon>Pseudomonadaceae</taxon>
        <taxon>Pseudomonas</taxon>
        <taxon>Pseudomonas syringae</taxon>
    </lineage>
</organism>
<comment type="similarity">
    <text evidence="1">Belongs to the RelE toxin family.</text>
</comment>
<dbReference type="PATRIC" id="fig|264459.3.peg.4795"/>
<evidence type="ECO:0000313" key="3">
    <source>
        <dbReference type="EMBL" id="KPY84136.1"/>
    </source>
</evidence>
<dbReference type="AlphaFoldDB" id="A0A0N8T2Z1"/>
<dbReference type="Proteomes" id="UP000050384">
    <property type="component" value="Unassembled WGS sequence"/>
</dbReference>
<dbReference type="PANTHER" id="PTHR33755:SF6">
    <property type="entry name" value="PLASMID STABILIZATION SYSTEM PROTEIN"/>
    <property type="match status" value="1"/>
</dbReference>
<sequence length="94" mass="10971">MNLFWTPEAIQDREDIYNYIEADNPTAALDLDELFEEKAMLLVEHPNLGRLGRVRDTSELIAHRNYLLIYDVIGDLVRVLNVVHAARQWPPVRE</sequence>
<dbReference type="InterPro" id="IPR035093">
    <property type="entry name" value="RelE/ParE_toxin_dom_sf"/>
</dbReference>
<dbReference type="InterPro" id="IPR007712">
    <property type="entry name" value="RelE/ParE_toxin"/>
</dbReference>
<accession>A0A0N8T2Z1</accession>
<dbReference type="Gene3D" id="3.30.2310.20">
    <property type="entry name" value="RelE-like"/>
    <property type="match status" value="1"/>
</dbReference>
<dbReference type="PANTHER" id="PTHR33755">
    <property type="entry name" value="TOXIN PARE1-RELATED"/>
    <property type="match status" value="1"/>
</dbReference>
<dbReference type="Pfam" id="PF05016">
    <property type="entry name" value="ParE_toxin"/>
    <property type="match status" value="1"/>
</dbReference>
<protein>
    <submittedName>
        <fullName evidence="3">YacB</fullName>
    </submittedName>
</protein>
<dbReference type="RefSeq" id="WP_003344255.1">
    <property type="nucleotide sequence ID" value="NZ_LJRI01000919.1"/>
</dbReference>
<evidence type="ECO:0000256" key="2">
    <source>
        <dbReference type="ARBA" id="ARBA00022649"/>
    </source>
</evidence>
<keyword evidence="2" id="KW-1277">Toxin-antitoxin system</keyword>
<name>A0A0N8T2Z1_PSESX</name>
<dbReference type="NCBIfam" id="TIGR02385">
    <property type="entry name" value="RelE_StbE"/>
    <property type="match status" value="1"/>
</dbReference>
<reference evidence="3 4" key="1">
    <citation type="submission" date="2015-09" db="EMBL/GenBank/DDBJ databases">
        <title>Genome announcement of multiple Pseudomonas syringae strains.</title>
        <authorList>
            <person name="Thakur S."/>
            <person name="Wang P.W."/>
            <person name="Gong Y."/>
            <person name="Weir B.S."/>
            <person name="Guttman D.S."/>
        </authorList>
    </citation>
    <scope>NUCLEOTIDE SEQUENCE [LARGE SCALE GENOMIC DNA]</scope>
    <source>
        <strain evidence="3 4">ICMP16929</strain>
    </source>
</reference>
<gene>
    <name evidence="3" type="ORF">ALO94_02979</name>
</gene>
<dbReference type="EMBL" id="LJRI01000919">
    <property type="protein sequence ID" value="KPY84136.1"/>
    <property type="molecule type" value="Genomic_DNA"/>
</dbReference>
<comment type="caution">
    <text evidence="3">The sequence shown here is derived from an EMBL/GenBank/DDBJ whole genome shotgun (WGS) entry which is preliminary data.</text>
</comment>